<keyword evidence="5" id="KW-1185">Reference proteome</keyword>
<dbReference type="GO" id="GO:0071014">
    <property type="term" value="C:post-mRNA release spliceosomal complex"/>
    <property type="evidence" value="ECO:0007669"/>
    <property type="project" value="TreeGrafter"/>
</dbReference>
<evidence type="ECO:0000313" key="4">
    <source>
        <dbReference type="EMBL" id="CAG5100719.1"/>
    </source>
</evidence>
<dbReference type="InterPro" id="IPR006767">
    <property type="entry name" value="Cwf19-like_C_dom-2"/>
</dbReference>
<dbReference type="OrthoDB" id="444325at2759"/>
<accession>A0A8J2HGV7</accession>
<dbReference type="GO" id="GO:0061632">
    <property type="term" value="F:RNA lariat debranching enzyme activator activity"/>
    <property type="evidence" value="ECO:0007669"/>
    <property type="project" value="TreeGrafter"/>
</dbReference>
<dbReference type="InterPro" id="IPR036265">
    <property type="entry name" value="HIT-like_sf"/>
</dbReference>
<dbReference type="PANTHER" id="PTHR12072:SF4">
    <property type="entry name" value="CWF19-LIKE PROTEIN 1"/>
    <property type="match status" value="1"/>
</dbReference>
<evidence type="ECO:0000259" key="2">
    <source>
        <dbReference type="Pfam" id="PF04676"/>
    </source>
</evidence>
<name>A0A8J2HGV7_COTCN</name>
<feature type="domain" description="Cwf19-like protein C-terminal" evidence="2">
    <location>
        <begin position="435"/>
        <end position="516"/>
    </location>
</feature>
<dbReference type="AlphaFoldDB" id="A0A8J2HGV7"/>
<proteinExistence type="inferred from homology"/>
<feature type="domain" description="Cwf19-like C-terminal" evidence="3">
    <location>
        <begin position="306"/>
        <end position="422"/>
    </location>
</feature>
<dbReference type="CDD" id="cd07380">
    <property type="entry name" value="MPP_CWF19_N"/>
    <property type="match status" value="1"/>
</dbReference>
<dbReference type="SUPFAM" id="SSF54197">
    <property type="entry name" value="HIT-like"/>
    <property type="match status" value="1"/>
</dbReference>
<dbReference type="Proteomes" id="UP000786811">
    <property type="component" value="Unassembled WGS sequence"/>
</dbReference>
<evidence type="ECO:0000259" key="3">
    <source>
        <dbReference type="Pfam" id="PF04677"/>
    </source>
</evidence>
<comment type="caution">
    <text evidence="4">The sequence shown here is derived from an EMBL/GenBank/DDBJ whole genome shotgun (WGS) entry which is preliminary data.</text>
</comment>
<dbReference type="Pfam" id="PF04677">
    <property type="entry name" value="CwfJ_C_1"/>
    <property type="match status" value="1"/>
</dbReference>
<dbReference type="PANTHER" id="PTHR12072">
    <property type="entry name" value="CWF19, CELL CYCLE CONTROL PROTEIN"/>
    <property type="match status" value="1"/>
</dbReference>
<gene>
    <name evidence="4" type="ORF">HICCMSTLAB_LOCUS9792</name>
</gene>
<dbReference type="InterPro" id="IPR040194">
    <property type="entry name" value="Cwf19-like"/>
</dbReference>
<reference evidence="4" key="1">
    <citation type="submission" date="2021-04" db="EMBL/GenBank/DDBJ databases">
        <authorList>
            <person name="Chebbi M.A.C M."/>
        </authorList>
    </citation>
    <scope>NUCLEOTIDE SEQUENCE</scope>
</reference>
<dbReference type="EMBL" id="CAJNRD030001122">
    <property type="protein sequence ID" value="CAG5100719.1"/>
    <property type="molecule type" value="Genomic_DNA"/>
</dbReference>
<dbReference type="InterPro" id="IPR006768">
    <property type="entry name" value="Cwf19-like_C_dom-1"/>
</dbReference>
<evidence type="ECO:0000313" key="5">
    <source>
        <dbReference type="Proteomes" id="UP000786811"/>
    </source>
</evidence>
<evidence type="ECO:0000256" key="1">
    <source>
        <dbReference type="ARBA" id="ARBA00006795"/>
    </source>
</evidence>
<dbReference type="Pfam" id="PF04676">
    <property type="entry name" value="CwfJ_C_2"/>
    <property type="match status" value="1"/>
</dbReference>
<dbReference type="GO" id="GO:0000398">
    <property type="term" value="P:mRNA splicing, via spliceosome"/>
    <property type="evidence" value="ECO:0007669"/>
    <property type="project" value="TreeGrafter"/>
</dbReference>
<comment type="similarity">
    <text evidence="1">Belongs to the CWF19 family.</text>
</comment>
<organism evidence="4 5">
    <name type="scientific">Cotesia congregata</name>
    <name type="common">Parasitoid wasp</name>
    <name type="synonym">Apanteles congregatus</name>
    <dbReference type="NCBI Taxonomy" id="51543"/>
    <lineage>
        <taxon>Eukaryota</taxon>
        <taxon>Metazoa</taxon>
        <taxon>Ecdysozoa</taxon>
        <taxon>Arthropoda</taxon>
        <taxon>Hexapoda</taxon>
        <taxon>Insecta</taxon>
        <taxon>Pterygota</taxon>
        <taxon>Neoptera</taxon>
        <taxon>Endopterygota</taxon>
        <taxon>Hymenoptera</taxon>
        <taxon>Apocrita</taxon>
        <taxon>Ichneumonoidea</taxon>
        <taxon>Braconidae</taxon>
        <taxon>Microgastrinae</taxon>
        <taxon>Cotesia</taxon>
    </lineage>
</organism>
<sequence>MSEKRKILVCGDVQGNLRLLFSKVEKIKKKSGPFDLLFCIGNFFGENNSQLEEYKSAKAKIPIKTFIIGPNRTSDLGHYLNLESSEICPDLIYLGKRGLYITDSGLKVAYVSGIDEPESTLPKEILLTENDVTSVRNTCLKNQPNFRGVDILLSSQWPIDVNRLDSTNQKLHFRGSKLIAWLAAQIKPRYHVCALEESFYEPPPYRNKSINGENIEIATRFVALAHITNTEKKKWIYALNLIPIDRMRLVDLATKTTDEKPFPYPTWTLNSDCFNSDSDMEPRQYFYGLKPNENKRSSENSKGTKKMKIEFDQAKCWFCLSSPQIDKHLIVSIGDQVYVALAKGGLVDDHLLILPVSHHQSLVALPEKIEKEINKTKDLLTRYYSYIGKVPVFFERNYKSSHCQLQVIPVNKNLEPYVKSTFQEIAKIENIQFSTINSSLKEVTSPGETYFYVQLPSGEQLFHKIAKNFPLQFGRQVLASRKILNLNDRIDWKTCQMNKDKEIKIVTEIRKNIQTYQLDL</sequence>
<protein>
    <submittedName>
        <fullName evidence="4">Similar to Cwf19l1: CWF19-like protein 1 (Mus musculus)</fullName>
    </submittedName>
</protein>